<dbReference type="Gene3D" id="1.20.1280.50">
    <property type="match status" value="1"/>
</dbReference>
<dbReference type="PANTHER" id="PTHR13318">
    <property type="entry name" value="PARTNER OF PAIRED, ISOFORM B-RELATED"/>
    <property type="match status" value="1"/>
</dbReference>
<dbReference type="GO" id="GO:0031146">
    <property type="term" value="P:SCF-dependent proteasomal ubiquitin-dependent protein catabolic process"/>
    <property type="evidence" value="ECO:0007669"/>
    <property type="project" value="TreeGrafter"/>
</dbReference>
<proteinExistence type="predicted"/>
<dbReference type="SMART" id="SM00367">
    <property type="entry name" value="LRR_CC"/>
    <property type="match status" value="7"/>
</dbReference>
<dbReference type="Gene3D" id="3.80.10.10">
    <property type="entry name" value="Ribonuclease Inhibitor"/>
    <property type="match status" value="1"/>
</dbReference>
<dbReference type="Pfam" id="PF13516">
    <property type="entry name" value="LRR_6"/>
    <property type="match status" value="1"/>
</dbReference>
<accession>A0AAE0AQG0</accession>
<evidence type="ECO:0000259" key="1">
    <source>
        <dbReference type="Pfam" id="PF00646"/>
    </source>
</evidence>
<dbReference type="Proteomes" id="UP001281410">
    <property type="component" value="Unassembled WGS sequence"/>
</dbReference>
<dbReference type="InterPro" id="IPR006553">
    <property type="entry name" value="Leu-rich_rpt_Cys-con_subtyp"/>
</dbReference>
<dbReference type="Pfam" id="PF25372">
    <property type="entry name" value="DUF7885"/>
    <property type="match status" value="1"/>
</dbReference>
<gene>
    <name evidence="3" type="ORF">Dsin_008769</name>
</gene>
<dbReference type="CDD" id="cd22159">
    <property type="entry name" value="F-box_AtTIR1-like"/>
    <property type="match status" value="1"/>
</dbReference>
<comment type="caution">
    <text evidence="3">The sequence shown here is derived from an EMBL/GenBank/DDBJ whole genome shotgun (WGS) entry which is preliminary data.</text>
</comment>
<reference evidence="3" key="1">
    <citation type="journal article" date="2023" name="Plant J.">
        <title>Genome sequences and population genomics provide insights into the demographic history, inbreeding, and mutation load of two 'living fossil' tree species of Dipteronia.</title>
        <authorList>
            <person name="Feng Y."/>
            <person name="Comes H.P."/>
            <person name="Chen J."/>
            <person name="Zhu S."/>
            <person name="Lu R."/>
            <person name="Zhang X."/>
            <person name="Li P."/>
            <person name="Qiu J."/>
            <person name="Olsen K.M."/>
            <person name="Qiu Y."/>
        </authorList>
    </citation>
    <scope>NUCLEOTIDE SEQUENCE</scope>
    <source>
        <strain evidence="3">NBL</strain>
    </source>
</reference>
<sequence>MLFIFILSISHKHYKEITVFFFFSWACISLAPMGQTPSSVLDQRNRFNFLPPEIHYGEIVEFSDDEVVRTRDYTNDLPDDCLAYVFQFLGSGDRKRCSLVCKRWLCVDGGNRQRLSLNANSEILSSLPALFTRFEAVTKLALRCDRKSISLNDDALVLISLRCQKLTRLKLRGCRDITDHGMVTFAQNCKTLKKLSCGSCMFGAKAINSVIDHCTLLEEISIKRLRGIHDGTELIGPGGAAAAASSSLKSICLKELVYGQSYESLITGAKKLKTLKIIRCLGDWDKVLGIIGNEKNTTLIEIHLERLQVSDIGLTALSKCPNVENLHIVKAPECSNMGLARVAEKCSLLRKLHIDGSRSNRIGDEALISVAKHCPNLQELVLIGVNATHLSLTAIACNCPKLERLALCGSGTIGDAEIACISAKCLALKKLCIKGCAISDIGIEALAWGCPNLVKIKVKKCRGVSSEVAEWLKGRRESLVVNLDAGELDPLDASVVDGGLMLPMIPGQVNAAEAPPYGNGRLGFLRVKLGLFASRNLVPCSIRRWSNANGDNSNNDNL</sequence>
<dbReference type="AlphaFoldDB" id="A0AAE0AQG0"/>
<dbReference type="InterPro" id="IPR001611">
    <property type="entry name" value="Leu-rich_rpt"/>
</dbReference>
<feature type="domain" description="F-box" evidence="1">
    <location>
        <begin position="76"/>
        <end position="104"/>
    </location>
</feature>
<name>A0AAE0AQG0_9ROSI</name>
<dbReference type="SUPFAM" id="SSF81383">
    <property type="entry name" value="F-box domain"/>
    <property type="match status" value="1"/>
</dbReference>
<protein>
    <recommendedName>
        <fullName evidence="5">F-box domain-containing protein</fullName>
    </recommendedName>
</protein>
<dbReference type="FunFam" id="1.20.1280.50:FF:000005">
    <property type="entry name" value="F-box/LRR-repeat protein 3 isoform X1"/>
    <property type="match status" value="1"/>
</dbReference>
<dbReference type="InterPro" id="IPR036047">
    <property type="entry name" value="F-box-like_dom_sf"/>
</dbReference>
<dbReference type="InterPro" id="IPR001810">
    <property type="entry name" value="F-box_dom"/>
</dbReference>
<evidence type="ECO:0008006" key="5">
    <source>
        <dbReference type="Google" id="ProtNLM"/>
    </source>
</evidence>
<dbReference type="FunFam" id="3.80.10.10:FF:000449">
    <property type="entry name" value="F-box protein SKIP2"/>
    <property type="match status" value="1"/>
</dbReference>
<dbReference type="InterPro" id="IPR032675">
    <property type="entry name" value="LRR_dom_sf"/>
</dbReference>
<feature type="domain" description="F-box/LRR-repeat protein 15-like leucin rich repeat" evidence="2">
    <location>
        <begin position="308"/>
        <end position="489"/>
    </location>
</feature>
<evidence type="ECO:0000313" key="4">
    <source>
        <dbReference type="Proteomes" id="UP001281410"/>
    </source>
</evidence>
<dbReference type="InterPro" id="IPR057207">
    <property type="entry name" value="FBXL15_LRR"/>
</dbReference>
<dbReference type="SUPFAM" id="SSF52047">
    <property type="entry name" value="RNI-like"/>
    <property type="match status" value="1"/>
</dbReference>
<dbReference type="EMBL" id="JANJYJ010000003">
    <property type="protein sequence ID" value="KAK3221744.1"/>
    <property type="molecule type" value="Genomic_DNA"/>
</dbReference>
<keyword evidence="4" id="KW-1185">Reference proteome</keyword>
<dbReference type="PANTHER" id="PTHR13318:SF133">
    <property type="entry name" value="F-BOX PROTEIN SKIP2"/>
    <property type="match status" value="1"/>
</dbReference>
<dbReference type="GO" id="GO:0019005">
    <property type="term" value="C:SCF ubiquitin ligase complex"/>
    <property type="evidence" value="ECO:0007669"/>
    <property type="project" value="TreeGrafter"/>
</dbReference>
<organism evidence="3 4">
    <name type="scientific">Dipteronia sinensis</name>
    <dbReference type="NCBI Taxonomy" id="43782"/>
    <lineage>
        <taxon>Eukaryota</taxon>
        <taxon>Viridiplantae</taxon>
        <taxon>Streptophyta</taxon>
        <taxon>Embryophyta</taxon>
        <taxon>Tracheophyta</taxon>
        <taxon>Spermatophyta</taxon>
        <taxon>Magnoliopsida</taxon>
        <taxon>eudicotyledons</taxon>
        <taxon>Gunneridae</taxon>
        <taxon>Pentapetalae</taxon>
        <taxon>rosids</taxon>
        <taxon>malvids</taxon>
        <taxon>Sapindales</taxon>
        <taxon>Sapindaceae</taxon>
        <taxon>Hippocastanoideae</taxon>
        <taxon>Acereae</taxon>
        <taxon>Dipteronia</taxon>
    </lineage>
</organism>
<dbReference type="Pfam" id="PF00646">
    <property type="entry name" value="F-box"/>
    <property type="match status" value="1"/>
</dbReference>
<dbReference type="GO" id="GO:0005737">
    <property type="term" value="C:cytoplasm"/>
    <property type="evidence" value="ECO:0007669"/>
    <property type="project" value="UniProtKB-ARBA"/>
</dbReference>
<evidence type="ECO:0000259" key="2">
    <source>
        <dbReference type="Pfam" id="PF25372"/>
    </source>
</evidence>
<evidence type="ECO:0000313" key="3">
    <source>
        <dbReference type="EMBL" id="KAK3221744.1"/>
    </source>
</evidence>